<sequence>MGGGCCPVCMSFTVFASVDGWLPHISRTRVPFAGFQWNKTVMEVIIRGPRQECFTEEMVIWFSSFHVAGF</sequence>
<dbReference type="AlphaFoldDB" id="A0AAW2MYA4"/>
<proteinExistence type="predicted"/>
<name>A0AAW2MYA4_SESRA</name>
<dbReference type="EMBL" id="JACGWJ010000021">
    <property type="protein sequence ID" value="KAL0335680.1"/>
    <property type="molecule type" value="Genomic_DNA"/>
</dbReference>
<reference evidence="1" key="2">
    <citation type="journal article" date="2024" name="Plant">
        <title>Genomic evolution and insights into agronomic trait innovations of Sesamum species.</title>
        <authorList>
            <person name="Miao H."/>
            <person name="Wang L."/>
            <person name="Qu L."/>
            <person name="Liu H."/>
            <person name="Sun Y."/>
            <person name="Le M."/>
            <person name="Wang Q."/>
            <person name="Wei S."/>
            <person name="Zheng Y."/>
            <person name="Lin W."/>
            <person name="Duan Y."/>
            <person name="Cao H."/>
            <person name="Xiong S."/>
            <person name="Wang X."/>
            <person name="Wei L."/>
            <person name="Li C."/>
            <person name="Ma Q."/>
            <person name="Ju M."/>
            <person name="Zhao R."/>
            <person name="Li G."/>
            <person name="Mu C."/>
            <person name="Tian Q."/>
            <person name="Mei H."/>
            <person name="Zhang T."/>
            <person name="Gao T."/>
            <person name="Zhang H."/>
        </authorList>
    </citation>
    <scope>NUCLEOTIDE SEQUENCE</scope>
    <source>
        <strain evidence="1">G02</strain>
    </source>
</reference>
<evidence type="ECO:0000313" key="1">
    <source>
        <dbReference type="EMBL" id="KAL0335680.1"/>
    </source>
</evidence>
<organism evidence="1">
    <name type="scientific">Sesamum radiatum</name>
    <name type="common">Black benniseed</name>
    <dbReference type="NCBI Taxonomy" id="300843"/>
    <lineage>
        <taxon>Eukaryota</taxon>
        <taxon>Viridiplantae</taxon>
        <taxon>Streptophyta</taxon>
        <taxon>Embryophyta</taxon>
        <taxon>Tracheophyta</taxon>
        <taxon>Spermatophyta</taxon>
        <taxon>Magnoliopsida</taxon>
        <taxon>eudicotyledons</taxon>
        <taxon>Gunneridae</taxon>
        <taxon>Pentapetalae</taxon>
        <taxon>asterids</taxon>
        <taxon>lamiids</taxon>
        <taxon>Lamiales</taxon>
        <taxon>Pedaliaceae</taxon>
        <taxon>Sesamum</taxon>
    </lineage>
</organism>
<comment type="caution">
    <text evidence="1">The sequence shown here is derived from an EMBL/GenBank/DDBJ whole genome shotgun (WGS) entry which is preliminary data.</text>
</comment>
<protein>
    <recommendedName>
        <fullName evidence="2">Secreted protein</fullName>
    </recommendedName>
</protein>
<gene>
    <name evidence="1" type="ORF">Sradi_4779900</name>
</gene>
<evidence type="ECO:0008006" key="2">
    <source>
        <dbReference type="Google" id="ProtNLM"/>
    </source>
</evidence>
<reference evidence="1" key="1">
    <citation type="submission" date="2020-06" db="EMBL/GenBank/DDBJ databases">
        <authorList>
            <person name="Li T."/>
            <person name="Hu X."/>
            <person name="Zhang T."/>
            <person name="Song X."/>
            <person name="Zhang H."/>
            <person name="Dai N."/>
            <person name="Sheng W."/>
            <person name="Hou X."/>
            <person name="Wei L."/>
        </authorList>
    </citation>
    <scope>NUCLEOTIDE SEQUENCE</scope>
    <source>
        <strain evidence="1">G02</strain>
        <tissue evidence="1">Leaf</tissue>
    </source>
</reference>
<accession>A0AAW2MYA4</accession>